<accession>A0ABR0JW57</accession>
<reference evidence="2 3" key="1">
    <citation type="submission" date="2023-08" db="EMBL/GenBank/DDBJ databases">
        <title>Black Yeasts Isolated from many extreme environments.</title>
        <authorList>
            <person name="Coleine C."/>
            <person name="Stajich J.E."/>
            <person name="Selbmann L."/>
        </authorList>
    </citation>
    <scope>NUCLEOTIDE SEQUENCE [LARGE SCALE GENOMIC DNA]</scope>
    <source>
        <strain evidence="2 3">CCFEE 5885</strain>
    </source>
</reference>
<gene>
    <name evidence="2" type="ORF">LTR24_010286</name>
</gene>
<organism evidence="2 3">
    <name type="scientific">Lithohypha guttulata</name>
    <dbReference type="NCBI Taxonomy" id="1690604"/>
    <lineage>
        <taxon>Eukaryota</taxon>
        <taxon>Fungi</taxon>
        <taxon>Dikarya</taxon>
        <taxon>Ascomycota</taxon>
        <taxon>Pezizomycotina</taxon>
        <taxon>Eurotiomycetes</taxon>
        <taxon>Chaetothyriomycetidae</taxon>
        <taxon>Chaetothyriales</taxon>
        <taxon>Trichomeriaceae</taxon>
        <taxon>Lithohypha</taxon>
    </lineage>
</organism>
<feature type="signal peptide" evidence="1">
    <location>
        <begin position="1"/>
        <end position="20"/>
    </location>
</feature>
<keyword evidence="1" id="KW-0732">Signal</keyword>
<proteinExistence type="predicted"/>
<evidence type="ECO:0000313" key="2">
    <source>
        <dbReference type="EMBL" id="KAK5073393.1"/>
    </source>
</evidence>
<evidence type="ECO:0000256" key="1">
    <source>
        <dbReference type="SAM" id="SignalP"/>
    </source>
</evidence>
<sequence>MGLANITLAWMIAQLRSVVGFDPETVCDLTTGAMNLRQVVNVRQTTGARGDVEFRIDMPVKEFKERVGLVGGSNIRTLGR</sequence>
<comment type="caution">
    <text evidence="2">The sequence shown here is derived from an EMBL/GenBank/DDBJ whole genome shotgun (WGS) entry which is preliminary data.</text>
</comment>
<dbReference type="Proteomes" id="UP001345013">
    <property type="component" value="Unassembled WGS sequence"/>
</dbReference>
<evidence type="ECO:0000313" key="3">
    <source>
        <dbReference type="Proteomes" id="UP001345013"/>
    </source>
</evidence>
<dbReference type="EMBL" id="JAVRRG010000299">
    <property type="protein sequence ID" value="KAK5073393.1"/>
    <property type="molecule type" value="Genomic_DNA"/>
</dbReference>
<keyword evidence="3" id="KW-1185">Reference proteome</keyword>
<feature type="chain" id="PRO_5047167884" evidence="1">
    <location>
        <begin position="21"/>
        <end position="80"/>
    </location>
</feature>
<name>A0ABR0JW57_9EURO</name>
<protein>
    <submittedName>
        <fullName evidence="2">Uncharacterized protein</fullName>
    </submittedName>
</protein>